<keyword evidence="6" id="KW-0732">Signal</keyword>
<feature type="domain" description="Pectinesterase catalytic" evidence="7">
    <location>
        <begin position="39"/>
        <end position="303"/>
    </location>
</feature>
<dbReference type="PROSITE" id="PS51257">
    <property type="entry name" value="PROKAR_LIPOPROTEIN"/>
    <property type="match status" value="1"/>
</dbReference>
<keyword evidence="9" id="KW-1185">Reference proteome</keyword>
<evidence type="ECO:0000313" key="8">
    <source>
        <dbReference type="EMBL" id="KAL3734169.1"/>
    </source>
</evidence>
<gene>
    <name evidence="8" type="ORF">ACJRO7_023505</name>
</gene>
<dbReference type="InterPro" id="IPR012334">
    <property type="entry name" value="Pectin_lyas_fold"/>
</dbReference>
<dbReference type="SUPFAM" id="SSF51126">
    <property type="entry name" value="Pectin lyase-like"/>
    <property type="match status" value="1"/>
</dbReference>
<dbReference type="InterPro" id="IPR000070">
    <property type="entry name" value="Pectinesterase_cat"/>
</dbReference>
<dbReference type="Gene3D" id="2.160.20.10">
    <property type="entry name" value="Single-stranded right-handed beta-helix, Pectin lyase-like"/>
    <property type="match status" value="1"/>
</dbReference>
<protein>
    <recommendedName>
        <fullName evidence="3">pectinesterase</fullName>
        <ecNumber evidence="3">3.1.1.11</ecNumber>
    </recommendedName>
</protein>
<dbReference type="EMBL" id="JBJKBG010000006">
    <property type="protein sequence ID" value="KAL3734169.1"/>
    <property type="molecule type" value="Genomic_DNA"/>
</dbReference>
<dbReference type="Pfam" id="PF01095">
    <property type="entry name" value="Pectinesterase"/>
    <property type="match status" value="1"/>
</dbReference>
<dbReference type="Proteomes" id="UP001634007">
    <property type="component" value="Unassembled WGS sequence"/>
</dbReference>
<dbReference type="PANTHER" id="PTHR31321">
    <property type="entry name" value="ACYL-COA THIOESTER HYDROLASE YBHC-RELATED"/>
    <property type="match status" value="1"/>
</dbReference>
<evidence type="ECO:0000256" key="1">
    <source>
        <dbReference type="ARBA" id="ARBA00005184"/>
    </source>
</evidence>
<comment type="pathway">
    <text evidence="1">Glycan metabolism; pectin degradation; 2-dehydro-3-deoxy-D-gluconate from pectin: step 1/5.</text>
</comment>
<dbReference type="GO" id="GO:0030599">
    <property type="term" value="F:pectinesterase activity"/>
    <property type="evidence" value="ECO:0007669"/>
    <property type="project" value="UniProtKB-EC"/>
</dbReference>
<dbReference type="AlphaFoldDB" id="A0ABD3K6K3"/>
<evidence type="ECO:0000256" key="2">
    <source>
        <dbReference type="ARBA" id="ARBA00008891"/>
    </source>
</evidence>
<dbReference type="InterPro" id="IPR011050">
    <property type="entry name" value="Pectin_lyase_fold/virulence"/>
</dbReference>
<keyword evidence="4" id="KW-0378">Hydrolase</keyword>
<feature type="signal peptide" evidence="6">
    <location>
        <begin position="1"/>
        <end position="25"/>
    </location>
</feature>
<comment type="similarity">
    <text evidence="2">Belongs to the pectinesterase family.</text>
</comment>
<evidence type="ECO:0000256" key="6">
    <source>
        <dbReference type="SAM" id="SignalP"/>
    </source>
</evidence>
<keyword evidence="5" id="KW-0063">Aspartyl esterase</keyword>
<evidence type="ECO:0000256" key="4">
    <source>
        <dbReference type="ARBA" id="ARBA00022801"/>
    </source>
</evidence>
<dbReference type="EC" id="3.1.1.11" evidence="3"/>
<evidence type="ECO:0000256" key="3">
    <source>
        <dbReference type="ARBA" id="ARBA00013229"/>
    </source>
</evidence>
<organism evidence="8 9">
    <name type="scientific">Eucalyptus globulus</name>
    <name type="common">Tasmanian blue gum</name>
    <dbReference type="NCBI Taxonomy" id="34317"/>
    <lineage>
        <taxon>Eukaryota</taxon>
        <taxon>Viridiplantae</taxon>
        <taxon>Streptophyta</taxon>
        <taxon>Embryophyta</taxon>
        <taxon>Tracheophyta</taxon>
        <taxon>Spermatophyta</taxon>
        <taxon>Magnoliopsida</taxon>
        <taxon>eudicotyledons</taxon>
        <taxon>Gunneridae</taxon>
        <taxon>Pentapetalae</taxon>
        <taxon>rosids</taxon>
        <taxon>malvids</taxon>
        <taxon>Myrtales</taxon>
        <taxon>Myrtaceae</taxon>
        <taxon>Myrtoideae</taxon>
        <taxon>Eucalypteae</taxon>
        <taxon>Eucalyptus</taxon>
    </lineage>
</organism>
<comment type="caution">
    <text evidence="8">The sequence shown here is derived from an EMBL/GenBank/DDBJ whole genome shotgun (WGS) entry which is preliminary data.</text>
</comment>
<accession>A0ABD3K6K3</accession>
<dbReference type="PANTHER" id="PTHR31321:SF72">
    <property type="entry name" value="PECTINESTERASE 11-RELATED"/>
    <property type="match status" value="1"/>
</dbReference>
<proteinExistence type="inferred from homology"/>
<evidence type="ECO:0000259" key="7">
    <source>
        <dbReference type="Pfam" id="PF01095"/>
    </source>
</evidence>
<sequence length="328" mass="36128">MRNQGQFILYFLLALLSACTNFSEAGNVTQAPNLARLILVDPSGKGNFTKIQDAIDAVPSNNSELVFILVEPGTYREKLVVPADKLFITLRGKKASSTIITGDDSGDIFGSPTVSVLASDFVGRDLTIQIGLIRCFDVQNTYGSGAKAVALRVSGDRVAFLACRITSHQDTLLDDVGRHYYSNCYIEGNVDFIFGNVASLFQISFQMPCAFGVARRRVHHGLAPRIAVREHGLHLLGLHDHGPHQHFLGPPMGPYSRVIFALSYMSSAVLPQGWDDRGDSTKQRMAYYGQYECYGPGADTSKREVLPLLTMDMVDQQSWFKNAPIIFN</sequence>
<feature type="chain" id="PRO_5044745467" description="pectinesterase" evidence="6">
    <location>
        <begin position="26"/>
        <end position="328"/>
    </location>
</feature>
<name>A0ABD3K6K3_EUCGL</name>
<evidence type="ECO:0000313" key="9">
    <source>
        <dbReference type="Proteomes" id="UP001634007"/>
    </source>
</evidence>
<evidence type="ECO:0000256" key="5">
    <source>
        <dbReference type="ARBA" id="ARBA00023085"/>
    </source>
</evidence>
<reference evidence="8 9" key="1">
    <citation type="submission" date="2024-11" db="EMBL/GenBank/DDBJ databases">
        <title>Chromosome-level genome assembly of Eucalyptus globulus Labill. provides insights into its genome evolution.</title>
        <authorList>
            <person name="Li X."/>
        </authorList>
    </citation>
    <scope>NUCLEOTIDE SEQUENCE [LARGE SCALE GENOMIC DNA]</scope>
    <source>
        <strain evidence="8">CL2024</strain>
        <tissue evidence="8">Fresh tender leaves</tissue>
    </source>
</reference>